<feature type="region of interest" description="Disordered" evidence="1">
    <location>
        <begin position="1"/>
        <end position="23"/>
    </location>
</feature>
<evidence type="ECO:0000313" key="3">
    <source>
        <dbReference type="Proteomes" id="UP001642484"/>
    </source>
</evidence>
<sequence length="227" mass="24809">MERRSFFRPADFNRTMSPVSDSEREVFADAPRMAARSVALIAKKRQAHPEVQPARRKGQEVWADLLTDDEENFPSWEPKIQGLGVPATQGLLWDPLGLQGDLSPVSDLLFNKMAGEKQLHPRTNSTAFDKWSWSTTATEADSTLPPLQEEQGSRLKRVVFELLKTARGEGSGSPGGSDVGVGNASRGRVHIGVKASQASQVQEEQPLLLAAQIMEIAASNLLQLSPP</sequence>
<dbReference type="Proteomes" id="UP001642484">
    <property type="component" value="Unassembled WGS sequence"/>
</dbReference>
<organism evidence="2 3">
    <name type="scientific">Durusdinium trenchii</name>
    <dbReference type="NCBI Taxonomy" id="1381693"/>
    <lineage>
        <taxon>Eukaryota</taxon>
        <taxon>Sar</taxon>
        <taxon>Alveolata</taxon>
        <taxon>Dinophyceae</taxon>
        <taxon>Suessiales</taxon>
        <taxon>Symbiodiniaceae</taxon>
        <taxon>Durusdinium</taxon>
    </lineage>
</organism>
<protein>
    <submittedName>
        <fullName evidence="2">Uncharacterized protein</fullName>
    </submittedName>
</protein>
<keyword evidence="3" id="KW-1185">Reference proteome</keyword>
<accession>A0ABP0N968</accession>
<reference evidence="2 3" key="1">
    <citation type="submission" date="2024-02" db="EMBL/GenBank/DDBJ databases">
        <authorList>
            <person name="Chen Y."/>
            <person name="Shah S."/>
            <person name="Dougan E. K."/>
            <person name="Thang M."/>
            <person name="Chan C."/>
        </authorList>
    </citation>
    <scope>NUCLEOTIDE SEQUENCE [LARGE SCALE GENOMIC DNA]</scope>
</reference>
<dbReference type="EMBL" id="CAXAMN010021496">
    <property type="protein sequence ID" value="CAK9060271.1"/>
    <property type="molecule type" value="Genomic_DNA"/>
</dbReference>
<name>A0ABP0N968_9DINO</name>
<comment type="caution">
    <text evidence="2">The sequence shown here is derived from an EMBL/GenBank/DDBJ whole genome shotgun (WGS) entry which is preliminary data.</text>
</comment>
<proteinExistence type="predicted"/>
<evidence type="ECO:0000313" key="2">
    <source>
        <dbReference type="EMBL" id="CAK9060271.1"/>
    </source>
</evidence>
<evidence type="ECO:0000256" key="1">
    <source>
        <dbReference type="SAM" id="MobiDB-lite"/>
    </source>
</evidence>
<gene>
    <name evidence="2" type="ORF">CCMP2556_LOCUS29645</name>
</gene>